<dbReference type="InterPro" id="IPR011961">
    <property type="entry name" value="RimM"/>
</dbReference>
<feature type="domain" description="Ribosome maturation factor RimM PRC barrel" evidence="7">
    <location>
        <begin position="106"/>
        <end position="173"/>
    </location>
</feature>
<dbReference type="InterPro" id="IPR036976">
    <property type="entry name" value="RimM_N_sf"/>
</dbReference>
<dbReference type="InterPro" id="IPR009000">
    <property type="entry name" value="Transl_B-barrel_sf"/>
</dbReference>
<accession>A0A1F6H3W9</accession>
<protein>
    <recommendedName>
        <fullName evidence="5">Ribosome maturation factor RimM</fullName>
    </recommendedName>
</protein>
<dbReference type="AlphaFoldDB" id="A0A1F6H3W9"/>
<dbReference type="InterPro" id="IPR056792">
    <property type="entry name" value="PRC_RimM"/>
</dbReference>
<dbReference type="InterPro" id="IPR011033">
    <property type="entry name" value="PRC_barrel-like_sf"/>
</dbReference>
<evidence type="ECO:0000256" key="1">
    <source>
        <dbReference type="ARBA" id="ARBA00022490"/>
    </source>
</evidence>
<dbReference type="GO" id="GO:0005737">
    <property type="term" value="C:cytoplasm"/>
    <property type="evidence" value="ECO:0007669"/>
    <property type="project" value="UniProtKB-SubCell"/>
</dbReference>
<name>A0A1F6H3W9_9PROT</name>
<evidence type="ECO:0000313" key="8">
    <source>
        <dbReference type="EMBL" id="OGH05026.1"/>
    </source>
</evidence>
<dbReference type="Gene3D" id="2.30.30.240">
    <property type="entry name" value="PRC-barrel domain"/>
    <property type="match status" value="1"/>
</dbReference>
<keyword evidence="3 5" id="KW-0698">rRNA processing</keyword>
<dbReference type="GO" id="GO:0006364">
    <property type="term" value="P:rRNA processing"/>
    <property type="evidence" value="ECO:0007669"/>
    <property type="project" value="UniProtKB-UniRule"/>
</dbReference>
<comment type="subcellular location">
    <subcellularLocation>
        <location evidence="5">Cytoplasm</location>
    </subcellularLocation>
</comment>
<evidence type="ECO:0000259" key="6">
    <source>
        <dbReference type="Pfam" id="PF01782"/>
    </source>
</evidence>
<dbReference type="GO" id="GO:0042274">
    <property type="term" value="P:ribosomal small subunit biogenesis"/>
    <property type="evidence" value="ECO:0007669"/>
    <property type="project" value="UniProtKB-UniRule"/>
</dbReference>
<evidence type="ECO:0000256" key="4">
    <source>
        <dbReference type="ARBA" id="ARBA00023186"/>
    </source>
</evidence>
<comment type="function">
    <text evidence="5">An accessory protein needed during the final step in the assembly of 30S ribosomal subunit, possibly for assembly of the head region. Essential for efficient processing of 16S rRNA. May be needed both before and after RbfA during the maturation of 16S rRNA. It has affinity for free ribosomal 30S subunits but not for 70S ribosomes.</text>
</comment>
<evidence type="ECO:0000259" key="7">
    <source>
        <dbReference type="Pfam" id="PF24986"/>
    </source>
</evidence>
<dbReference type="PANTHER" id="PTHR33692">
    <property type="entry name" value="RIBOSOME MATURATION FACTOR RIMM"/>
    <property type="match status" value="1"/>
</dbReference>
<comment type="similarity">
    <text evidence="5">Belongs to the RimM family.</text>
</comment>
<reference evidence="8 9" key="1">
    <citation type="journal article" date="2016" name="Nat. Commun.">
        <title>Thousands of microbial genomes shed light on interconnected biogeochemical processes in an aquifer system.</title>
        <authorList>
            <person name="Anantharaman K."/>
            <person name="Brown C.T."/>
            <person name="Hug L.A."/>
            <person name="Sharon I."/>
            <person name="Castelle C.J."/>
            <person name="Probst A.J."/>
            <person name="Thomas B.C."/>
            <person name="Singh A."/>
            <person name="Wilkins M.J."/>
            <person name="Karaoz U."/>
            <person name="Brodie E.L."/>
            <person name="Williams K.H."/>
            <person name="Hubbard S.S."/>
            <person name="Banfield J.F."/>
        </authorList>
    </citation>
    <scope>NUCLEOTIDE SEQUENCE [LARGE SCALE GENOMIC DNA]</scope>
</reference>
<dbReference type="Pfam" id="PF01782">
    <property type="entry name" value="RimM"/>
    <property type="match status" value="1"/>
</dbReference>
<comment type="domain">
    <text evidence="5">The PRC barrel domain binds ribosomal protein uS19.</text>
</comment>
<dbReference type="HAMAP" id="MF_00014">
    <property type="entry name" value="Ribosome_mat_RimM"/>
    <property type="match status" value="1"/>
</dbReference>
<comment type="caution">
    <text evidence="8">The sequence shown here is derived from an EMBL/GenBank/DDBJ whole genome shotgun (WGS) entry which is preliminary data.</text>
</comment>
<gene>
    <name evidence="5" type="primary">rimM</name>
    <name evidence="8" type="ORF">A2557_08625</name>
</gene>
<comment type="subunit">
    <text evidence="5">Binds ribosomal protein uS19.</text>
</comment>
<keyword evidence="4 5" id="KW-0143">Chaperone</keyword>
<dbReference type="Pfam" id="PF24986">
    <property type="entry name" value="PRC_RimM"/>
    <property type="match status" value="1"/>
</dbReference>
<organism evidence="8 9">
    <name type="scientific">Candidatus Lambdaproteobacteria bacterium RIFOXYD2_FULL_56_26</name>
    <dbReference type="NCBI Taxonomy" id="1817773"/>
    <lineage>
        <taxon>Bacteria</taxon>
        <taxon>Pseudomonadati</taxon>
        <taxon>Pseudomonadota</taxon>
        <taxon>Candidatus Lambdaproteobacteria</taxon>
    </lineage>
</organism>
<dbReference type="GO" id="GO:0043022">
    <property type="term" value="F:ribosome binding"/>
    <property type="evidence" value="ECO:0007669"/>
    <property type="project" value="InterPro"/>
</dbReference>
<evidence type="ECO:0000313" key="9">
    <source>
        <dbReference type="Proteomes" id="UP000177583"/>
    </source>
</evidence>
<dbReference type="PANTHER" id="PTHR33692:SF1">
    <property type="entry name" value="RIBOSOME MATURATION FACTOR RIMM"/>
    <property type="match status" value="1"/>
</dbReference>
<dbReference type="NCBIfam" id="TIGR02273">
    <property type="entry name" value="16S_RimM"/>
    <property type="match status" value="1"/>
</dbReference>
<dbReference type="Proteomes" id="UP000177583">
    <property type="component" value="Unassembled WGS sequence"/>
</dbReference>
<evidence type="ECO:0000256" key="5">
    <source>
        <dbReference type="HAMAP-Rule" id="MF_00014"/>
    </source>
</evidence>
<evidence type="ECO:0000256" key="3">
    <source>
        <dbReference type="ARBA" id="ARBA00022552"/>
    </source>
</evidence>
<dbReference type="SUPFAM" id="SSF50346">
    <property type="entry name" value="PRC-barrel domain"/>
    <property type="match status" value="1"/>
</dbReference>
<dbReference type="InterPro" id="IPR002676">
    <property type="entry name" value="RimM_N"/>
</dbReference>
<dbReference type="SUPFAM" id="SSF50447">
    <property type="entry name" value="Translation proteins"/>
    <property type="match status" value="1"/>
</dbReference>
<keyword evidence="1 5" id="KW-0963">Cytoplasm</keyword>
<proteinExistence type="inferred from homology"/>
<feature type="domain" description="RimM N-terminal" evidence="6">
    <location>
        <begin position="10"/>
        <end position="93"/>
    </location>
</feature>
<evidence type="ECO:0000256" key="2">
    <source>
        <dbReference type="ARBA" id="ARBA00022517"/>
    </source>
</evidence>
<dbReference type="Gene3D" id="2.40.30.60">
    <property type="entry name" value="RimM"/>
    <property type="match status" value="1"/>
</dbReference>
<sequence>MEKKDQLVQVAKAWGTHGLKGELKINPLTQDLGLLDEVGQVWLWNGSAATEPKPVQLAGLRPVQGHWLISFEGLQDINLVEPYKQMGVYVEPDALAPLGEDEFFIHDLLGSRVFDLDGQLLGQVRECFENGDQWVFEVDDVAGGTFLFPGVGEFLKEVDGPAKRVVVDLPPGMRELNKKGGSLE</sequence>
<keyword evidence="2 5" id="KW-0690">Ribosome biogenesis</keyword>
<dbReference type="GO" id="GO:0005840">
    <property type="term" value="C:ribosome"/>
    <property type="evidence" value="ECO:0007669"/>
    <property type="project" value="InterPro"/>
</dbReference>
<dbReference type="EMBL" id="MFNF01000001">
    <property type="protein sequence ID" value="OGH05026.1"/>
    <property type="molecule type" value="Genomic_DNA"/>
</dbReference>